<protein>
    <submittedName>
        <fullName evidence="1">Uncharacterized protein</fullName>
    </submittedName>
</protein>
<accession>A0A5J4Q9A9</accession>
<evidence type="ECO:0000313" key="1">
    <source>
        <dbReference type="EMBL" id="KAA6318052.1"/>
    </source>
</evidence>
<gene>
    <name evidence="1" type="ORF">EZS27_031889</name>
</gene>
<reference evidence="1" key="1">
    <citation type="submission" date="2019-03" db="EMBL/GenBank/DDBJ databases">
        <title>Single cell metagenomics reveals metabolic interactions within the superorganism composed of flagellate Streblomastix strix and complex community of Bacteroidetes bacteria on its surface.</title>
        <authorList>
            <person name="Treitli S.C."/>
            <person name="Kolisko M."/>
            <person name="Husnik F."/>
            <person name="Keeling P."/>
            <person name="Hampl V."/>
        </authorList>
    </citation>
    <scope>NUCLEOTIDE SEQUENCE</scope>
    <source>
        <strain evidence="1">STM</strain>
    </source>
</reference>
<dbReference type="EMBL" id="SNRY01004316">
    <property type="protein sequence ID" value="KAA6318052.1"/>
    <property type="molecule type" value="Genomic_DNA"/>
</dbReference>
<dbReference type="AlphaFoldDB" id="A0A5J4Q9A9"/>
<organism evidence="1">
    <name type="scientific">termite gut metagenome</name>
    <dbReference type="NCBI Taxonomy" id="433724"/>
    <lineage>
        <taxon>unclassified sequences</taxon>
        <taxon>metagenomes</taxon>
        <taxon>organismal metagenomes</taxon>
    </lineage>
</organism>
<comment type="caution">
    <text evidence="1">The sequence shown here is derived from an EMBL/GenBank/DDBJ whole genome shotgun (WGS) entry which is preliminary data.</text>
</comment>
<proteinExistence type="predicted"/>
<name>A0A5J4Q9A9_9ZZZZ</name>
<sequence>MTAIWYENAGKAIQDKLKSYSDDAQTSAEEAQSTATTAKAVTDNFTTINGGLVMTTLIKMIRKIAGVDVETGGLSANIKNDSGYDNIILWGGGTYAQALANLAKIILRHDGSAKLGKMTIDVNGNITANDAVMNNITATGKIISNDSGNKIVMDPTKRAILLQNGNGEIIGTFYFFENAVELLIELAPSTPQYQKQSVRVYPNGITIAGDGGGGSPTLTMTKFRISLTSANGLEFSVNENYGSLDVNMKGLSTSAASLPSGRLWRDGTTLRIVP</sequence>